<gene>
    <name evidence="6" type="primary">macA1</name>
    <name evidence="7" type="synonym">macA2</name>
    <name evidence="6" type="ORF">R1CP_38475</name>
    <name evidence="7" type="ORF">R1CP_38980</name>
</gene>
<dbReference type="EMBL" id="CP009112">
    <property type="protein sequence ID" value="ANS32291.1"/>
    <property type="molecule type" value="Genomic_DNA"/>
</dbReference>
<dbReference type="Gene3D" id="3.40.50.1970">
    <property type="match status" value="1"/>
</dbReference>
<dbReference type="Gene3D" id="1.20.1090.10">
    <property type="entry name" value="Dehydroquinate synthase-like - alpha domain"/>
    <property type="match status" value="1"/>
</dbReference>
<keyword evidence="3" id="KW-0520">NAD</keyword>
<evidence type="ECO:0000259" key="4">
    <source>
        <dbReference type="Pfam" id="PF00465"/>
    </source>
</evidence>
<keyword evidence="6" id="KW-0614">Plasmid</keyword>
<evidence type="ECO:0000256" key="3">
    <source>
        <dbReference type="ARBA" id="ARBA00023027"/>
    </source>
</evidence>
<evidence type="ECO:0000256" key="1">
    <source>
        <dbReference type="ARBA" id="ARBA00007358"/>
    </source>
</evidence>
<dbReference type="Pfam" id="PF00465">
    <property type="entry name" value="Fe-ADH"/>
    <property type="match status" value="1"/>
</dbReference>
<geneLocation type="plasmid" evidence="8">
    <name>pr1cp1</name>
</geneLocation>
<dbReference type="PATRIC" id="fig|37919.13.peg.8104"/>
<evidence type="ECO:0000313" key="7">
    <source>
        <dbReference type="EMBL" id="ANS32384.1"/>
    </source>
</evidence>
<evidence type="ECO:0000259" key="5">
    <source>
        <dbReference type="Pfam" id="PF25137"/>
    </source>
</evidence>
<dbReference type="InterPro" id="IPR034786">
    <property type="entry name" value="MAR"/>
</dbReference>
<dbReference type="SUPFAM" id="SSF56796">
    <property type="entry name" value="Dehydroquinate synthase-like"/>
    <property type="match status" value="1"/>
</dbReference>
<dbReference type="PANTHER" id="PTHR11496:SF102">
    <property type="entry name" value="ALCOHOL DEHYDROGENASE 4"/>
    <property type="match status" value="1"/>
</dbReference>
<dbReference type="Pfam" id="PF25137">
    <property type="entry name" value="ADH_Fe_C"/>
    <property type="match status" value="1"/>
</dbReference>
<protein>
    <submittedName>
        <fullName evidence="6">Maleylacetate reductase 1</fullName>
        <ecNumber evidence="6">1.3.1.32</ecNumber>
    </submittedName>
</protein>
<feature type="domain" description="Fe-containing alcohol dehydrogenase-like C-terminal" evidence="5">
    <location>
        <begin position="169"/>
        <end position="350"/>
    </location>
</feature>
<dbReference type="GO" id="GO:0046872">
    <property type="term" value="F:metal ion binding"/>
    <property type="evidence" value="ECO:0007669"/>
    <property type="project" value="InterPro"/>
</dbReference>
<dbReference type="GO" id="GO:0018506">
    <property type="term" value="F:maleylacetate reductase activity"/>
    <property type="evidence" value="ECO:0007669"/>
    <property type="project" value="UniProtKB-EC"/>
</dbReference>
<feature type="domain" description="Alcohol dehydrogenase iron-type/glycerol dehydrogenase GldA" evidence="4">
    <location>
        <begin position="14"/>
        <end position="156"/>
    </location>
</feature>
<sequence length="357" mass="37798">MAERSSEFVFTGNPARVIFGAGRMRNVREEVERLGRGRVLLLGSENLREVCDQVQDLLGELFVNRYDGAAMHTPVEVTDIALAQLRTSEADCVVAIGGGSTTGLAKALAARTGVDQVILPTTYAGSEVTPVLGETVEGRKTTRSTLAVLPETVIYDVELSKNLPVPIAVASAVNALAHAVEAMYSPDANPVVDTWALEAAQALARGLRGLVSDPSCRRIRTDLLRGSWLAGMCLGSVGMAVHHKLCHTLGGAFGLPHAPTHTVVLPYAMSFNASEVPDVMDSLASAMNVSNAPAGVWDLIADAGGPTSLASLGLLQTDLDRAADLATEAPYRNPRQITRSGIRDLLQSAWEGNRPPE</sequence>
<name>A0A1B1KI51_RHOOP</name>
<dbReference type="EC" id="1.3.1.32" evidence="6"/>
<keyword evidence="2 6" id="KW-0560">Oxidoreductase</keyword>
<evidence type="ECO:0000256" key="2">
    <source>
        <dbReference type="ARBA" id="ARBA00023002"/>
    </source>
</evidence>
<evidence type="ECO:0000313" key="6">
    <source>
        <dbReference type="EMBL" id="ANS32291.1"/>
    </source>
</evidence>
<comment type="similarity">
    <text evidence="1">Belongs to the iron-containing alcohol dehydrogenase family.</text>
</comment>
<dbReference type="InterPro" id="IPR056798">
    <property type="entry name" value="ADH_Fe_C"/>
</dbReference>
<dbReference type="EMBL" id="CP009112">
    <property type="protein sequence ID" value="ANS32384.1"/>
    <property type="molecule type" value="Genomic_DNA"/>
</dbReference>
<dbReference type="Proteomes" id="UP000186108">
    <property type="component" value="Plasmid pR1CP1"/>
</dbReference>
<accession>A0A1B1KI51</accession>
<dbReference type="AlphaFoldDB" id="A0A1B1KI51"/>
<organism evidence="6 8">
    <name type="scientific">Rhodococcus opacus</name>
    <name type="common">Nocardia opaca</name>
    <dbReference type="NCBI Taxonomy" id="37919"/>
    <lineage>
        <taxon>Bacteria</taxon>
        <taxon>Bacillati</taxon>
        <taxon>Actinomycetota</taxon>
        <taxon>Actinomycetes</taxon>
        <taxon>Mycobacteriales</taxon>
        <taxon>Nocardiaceae</taxon>
        <taxon>Rhodococcus</taxon>
    </lineage>
</organism>
<dbReference type="CDD" id="cd08177">
    <property type="entry name" value="MAR"/>
    <property type="match status" value="1"/>
</dbReference>
<dbReference type="PANTHER" id="PTHR11496">
    <property type="entry name" value="ALCOHOL DEHYDROGENASE"/>
    <property type="match status" value="1"/>
</dbReference>
<dbReference type="RefSeq" id="WP_081315596.1">
    <property type="nucleotide sequence ID" value="NZ_CP009112.1"/>
</dbReference>
<proteinExistence type="inferred from homology"/>
<dbReference type="InterPro" id="IPR001670">
    <property type="entry name" value="ADH_Fe/GldA"/>
</dbReference>
<reference evidence="6 8" key="1">
    <citation type="submission" date="2014-07" db="EMBL/GenBank/DDBJ databases">
        <authorList>
            <person name="Zhang J.E."/>
            <person name="Yang H."/>
            <person name="Guo J."/>
            <person name="Deng Z."/>
            <person name="Luo H."/>
            <person name="Luo M."/>
            <person name="Zhao B."/>
        </authorList>
    </citation>
    <scope>NUCLEOTIDE SEQUENCE [LARGE SCALE GENOMIC DNA]</scope>
    <source>
        <strain evidence="6 8">1CP</strain>
        <plasmid evidence="8">Plasmid pr1cp1</plasmid>
        <plasmid evidence="6">pR1CP1</plasmid>
    </source>
</reference>
<geneLocation type="plasmid" evidence="6">
    <name>pR1CP1</name>
</geneLocation>
<dbReference type="InterPro" id="IPR039697">
    <property type="entry name" value="Alcohol_dehydrogenase_Fe"/>
</dbReference>
<evidence type="ECO:0000313" key="8">
    <source>
        <dbReference type="Proteomes" id="UP000186108"/>
    </source>
</evidence>
<dbReference type="GO" id="GO:0004022">
    <property type="term" value="F:alcohol dehydrogenase (NAD+) activity"/>
    <property type="evidence" value="ECO:0007669"/>
    <property type="project" value="TreeGrafter"/>
</dbReference>
<dbReference type="SMR" id="A0A1B1KI51"/>